<keyword evidence="3" id="KW-1185">Reference proteome</keyword>
<name>A0ABW3CNA7_9ACTN</name>
<proteinExistence type="predicted"/>
<keyword evidence="1" id="KW-1133">Transmembrane helix</keyword>
<protein>
    <submittedName>
        <fullName evidence="2">Uncharacterized protein</fullName>
    </submittedName>
</protein>
<organism evidence="2 3">
    <name type="scientific">Actinomadura adrarensis</name>
    <dbReference type="NCBI Taxonomy" id="1819600"/>
    <lineage>
        <taxon>Bacteria</taxon>
        <taxon>Bacillati</taxon>
        <taxon>Actinomycetota</taxon>
        <taxon>Actinomycetes</taxon>
        <taxon>Streptosporangiales</taxon>
        <taxon>Thermomonosporaceae</taxon>
        <taxon>Actinomadura</taxon>
    </lineage>
</organism>
<accession>A0ABW3CNA7</accession>
<evidence type="ECO:0000313" key="3">
    <source>
        <dbReference type="Proteomes" id="UP001597083"/>
    </source>
</evidence>
<feature type="transmembrane region" description="Helical" evidence="1">
    <location>
        <begin position="76"/>
        <end position="96"/>
    </location>
</feature>
<dbReference type="EMBL" id="JBHTIR010003359">
    <property type="protein sequence ID" value="MFD0855079.1"/>
    <property type="molecule type" value="Genomic_DNA"/>
</dbReference>
<keyword evidence="1" id="KW-0472">Membrane</keyword>
<evidence type="ECO:0000313" key="2">
    <source>
        <dbReference type="EMBL" id="MFD0855079.1"/>
    </source>
</evidence>
<keyword evidence="1" id="KW-0812">Transmembrane</keyword>
<reference evidence="3" key="1">
    <citation type="journal article" date="2019" name="Int. J. Syst. Evol. Microbiol.">
        <title>The Global Catalogue of Microorganisms (GCM) 10K type strain sequencing project: providing services to taxonomists for standard genome sequencing and annotation.</title>
        <authorList>
            <consortium name="The Broad Institute Genomics Platform"/>
            <consortium name="The Broad Institute Genome Sequencing Center for Infectious Disease"/>
            <person name="Wu L."/>
            <person name="Ma J."/>
        </authorList>
    </citation>
    <scope>NUCLEOTIDE SEQUENCE [LARGE SCALE GENOMIC DNA]</scope>
    <source>
        <strain evidence="3">JCM 31696</strain>
    </source>
</reference>
<evidence type="ECO:0000256" key="1">
    <source>
        <dbReference type="SAM" id="Phobius"/>
    </source>
</evidence>
<gene>
    <name evidence="2" type="ORF">ACFQ07_22755</name>
</gene>
<comment type="caution">
    <text evidence="2">The sequence shown here is derived from an EMBL/GenBank/DDBJ whole genome shotgun (WGS) entry which is preliminary data.</text>
</comment>
<feature type="transmembrane region" description="Helical" evidence="1">
    <location>
        <begin position="21"/>
        <end position="45"/>
    </location>
</feature>
<sequence>MAAQLGDRMMGELGGVPAGAFPAGLLLLDSLLSILVSVAVIVPWWTGWVPILTPLAAAVLVVFNVLQLATQYGRTFAGNVFFTGSLALVIAIGRFMEL</sequence>
<feature type="transmembrane region" description="Helical" evidence="1">
    <location>
        <begin position="51"/>
        <end position="69"/>
    </location>
</feature>
<dbReference type="Proteomes" id="UP001597083">
    <property type="component" value="Unassembled WGS sequence"/>
</dbReference>